<reference evidence="1" key="2">
    <citation type="submission" date="2017-10" db="EMBL/GenBank/DDBJ databases">
        <title>Ladona fulva Genome sequencing and assembly.</title>
        <authorList>
            <person name="Murali S."/>
            <person name="Richards S."/>
            <person name="Bandaranaike D."/>
            <person name="Bellair M."/>
            <person name="Blankenburg K."/>
            <person name="Chao H."/>
            <person name="Dinh H."/>
            <person name="Doddapaneni H."/>
            <person name="Dugan-Rocha S."/>
            <person name="Elkadiri S."/>
            <person name="Gnanaolivu R."/>
            <person name="Hernandez B."/>
            <person name="Skinner E."/>
            <person name="Javaid M."/>
            <person name="Lee S."/>
            <person name="Li M."/>
            <person name="Ming W."/>
            <person name="Munidasa M."/>
            <person name="Muniz J."/>
            <person name="Nguyen L."/>
            <person name="Hughes D."/>
            <person name="Osuji N."/>
            <person name="Pu L.-L."/>
            <person name="Puazo M."/>
            <person name="Qu C."/>
            <person name="Quiroz J."/>
            <person name="Raj R."/>
            <person name="Weissenberger G."/>
            <person name="Xin Y."/>
            <person name="Zou X."/>
            <person name="Han Y."/>
            <person name="Worley K."/>
            <person name="Muzny D."/>
            <person name="Gibbs R."/>
        </authorList>
    </citation>
    <scope>NUCLEOTIDE SEQUENCE</scope>
    <source>
        <strain evidence="1">Sampled in the wild</strain>
    </source>
</reference>
<protein>
    <submittedName>
        <fullName evidence="1">Uncharacterized protein</fullName>
    </submittedName>
</protein>
<keyword evidence="2" id="KW-1185">Reference proteome</keyword>
<sequence length="120" mass="13776">MENFSKSHQKLLHLFQQLKKSSPTLPHNFKQNSNLSHFKTNSSALKWTDHLKAALSKAYARSLTLAPLLNKRRPLSAPTKLRLIHSTIIPVILYGAPITFKTSKVNIKNIEKFYNNLIRQ</sequence>
<dbReference type="EMBL" id="KZ309307">
    <property type="protein sequence ID" value="KAG8238232.1"/>
    <property type="molecule type" value="Genomic_DNA"/>
</dbReference>
<evidence type="ECO:0000313" key="1">
    <source>
        <dbReference type="EMBL" id="KAG8238232.1"/>
    </source>
</evidence>
<name>A0A8K0KN95_LADFU</name>
<feature type="non-terminal residue" evidence="1">
    <location>
        <position position="120"/>
    </location>
</feature>
<dbReference type="Proteomes" id="UP000792457">
    <property type="component" value="Unassembled WGS sequence"/>
</dbReference>
<proteinExistence type="predicted"/>
<dbReference type="AlphaFoldDB" id="A0A8K0KN95"/>
<organism evidence="1 2">
    <name type="scientific">Ladona fulva</name>
    <name type="common">Scarce chaser dragonfly</name>
    <name type="synonym">Libellula fulva</name>
    <dbReference type="NCBI Taxonomy" id="123851"/>
    <lineage>
        <taxon>Eukaryota</taxon>
        <taxon>Metazoa</taxon>
        <taxon>Ecdysozoa</taxon>
        <taxon>Arthropoda</taxon>
        <taxon>Hexapoda</taxon>
        <taxon>Insecta</taxon>
        <taxon>Pterygota</taxon>
        <taxon>Palaeoptera</taxon>
        <taxon>Odonata</taxon>
        <taxon>Epiprocta</taxon>
        <taxon>Anisoptera</taxon>
        <taxon>Libelluloidea</taxon>
        <taxon>Libellulidae</taxon>
        <taxon>Ladona</taxon>
    </lineage>
</organism>
<accession>A0A8K0KN95</accession>
<evidence type="ECO:0000313" key="2">
    <source>
        <dbReference type="Proteomes" id="UP000792457"/>
    </source>
</evidence>
<comment type="caution">
    <text evidence="1">The sequence shown here is derived from an EMBL/GenBank/DDBJ whole genome shotgun (WGS) entry which is preliminary data.</text>
</comment>
<gene>
    <name evidence="1" type="ORF">J437_LFUL018190</name>
</gene>
<reference evidence="1" key="1">
    <citation type="submission" date="2013-04" db="EMBL/GenBank/DDBJ databases">
        <authorList>
            <person name="Qu J."/>
            <person name="Murali S.C."/>
            <person name="Bandaranaike D."/>
            <person name="Bellair M."/>
            <person name="Blankenburg K."/>
            <person name="Chao H."/>
            <person name="Dinh H."/>
            <person name="Doddapaneni H."/>
            <person name="Downs B."/>
            <person name="Dugan-Rocha S."/>
            <person name="Elkadiri S."/>
            <person name="Gnanaolivu R.D."/>
            <person name="Hernandez B."/>
            <person name="Javaid M."/>
            <person name="Jayaseelan J.C."/>
            <person name="Lee S."/>
            <person name="Li M."/>
            <person name="Ming W."/>
            <person name="Munidasa M."/>
            <person name="Muniz J."/>
            <person name="Nguyen L."/>
            <person name="Ongeri F."/>
            <person name="Osuji N."/>
            <person name="Pu L.-L."/>
            <person name="Puazo M."/>
            <person name="Qu C."/>
            <person name="Quiroz J."/>
            <person name="Raj R."/>
            <person name="Weissenberger G."/>
            <person name="Xin Y."/>
            <person name="Zou X."/>
            <person name="Han Y."/>
            <person name="Richards S."/>
            <person name="Worley K."/>
            <person name="Muzny D."/>
            <person name="Gibbs R."/>
        </authorList>
    </citation>
    <scope>NUCLEOTIDE SEQUENCE</scope>
    <source>
        <strain evidence="1">Sampled in the wild</strain>
    </source>
</reference>